<dbReference type="AlphaFoldDB" id="A0A8T7LVK5"/>
<dbReference type="EMBL" id="CP128399">
    <property type="protein sequence ID" value="WJW66788.1"/>
    <property type="molecule type" value="Genomic_DNA"/>
</dbReference>
<sequence length="397" mass="43498">MGKSKTIKKILAIKLADLGDTLAITPALRALREAYPDATIEVLTTNGGAVLEDLPYLNRVIYFNKYLFDEPRQALKPNNLWVAFRFLLSLTLARYDTVILFHHLTLRFGALKYAALLLSSLAKRRVGLDNGRGWFLNLKIADRGFDAATERAYWLEVVGALEAKSDNTRPEIPLNEKHYRVAAELRDSIIGQEKTLLVAIHPGSGGYSLARRWQPSGFAGVADALVERYGAKIALVGGAEEHELCAQVIKQMRFSDKVVNLAGKTGVREVTAFLGMCDLFIGNDAGLMHLAATAGAPVVGIFGPTNPQAWQPYGTQGLELKSETKAGRSGSIIVRAELELPCRPCLYRGMELGSRTGCAPRPCLSEIKVEQVVTAAQTLLEKRHIHCLILGDMTEKA</sequence>
<reference evidence="3 5" key="1">
    <citation type="submission" date="2020-06" db="EMBL/GenBank/DDBJ databases">
        <title>Anoxygenic phototrophic Chloroflexota member uses a Type I reaction center.</title>
        <authorList>
            <person name="Tsuji J.M."/>
            <person name="Shaw N.A."/>
            <person name="Nagashima S."/>
            <person name="Venkiteswaran J."/>
            <person name="Schiff S.L."/>
            <person name="Hanada S."/>
            <person name="Tank M."/>
            <person name="Neufeld J.D."/>
        </authorList>
    </citation>
    <scope>NUCLEOTIDE SEQUENCE [LARGE SCALE GENOMIC DNA]</scope>
    <source>
        <strain evidence="3">L227-S17</strain>
    </source>
</reference>
<dbReference type="PANTHER" id="PTHR30160">
    <property type="entry name" value="TETRAACYLDISACCHARIDE 4'-KINASE-RELATED"/>
    <property type="match status" value="1"/>
</dbReference>
<dbReference type="Proteomes" id="UP001431572">
    <property type="component" value="Chromosome 1"/>
</dbReference>
<dbReference type="EMBL" id="JACATZ010000001">
    <property type="protein sequence ID" value="NWJ44907.1"/>
    <property type="molecule type" value="Genomic_DNA"/>
</dbReference>
<dbReference type="Gene3D" id="3.40.50.2000">
    <property type="entry name" value="Glycogen Phosphorylase B"/>
    <property type="match status" value="2"/>
</dbReference>
<dbReference type="GO" id="GO:0008713">
    <property type="term" value="F:ADP-heptose-lipopolysaccharide heptosyltransferase activity"/>
    <property type="evidence" value="ECO:0007669"/>
    <property type="project" value="TreeGrafter"/>
</dbReference>
<dbReference type="Pfam" id="PF01075">
    <property type="entry name" value="Glyco_transf_9"/>
    <property type="match status" value="1"/>
</dbReference>
<evidence type="ECO:0000313" key="3">
    <source>
        <dbReference type="EMBL" id="NWJ44907.1"/>
    </source>
</evidence>
<dbReference type="InterPro" id="IPR051199">
    <property type="entry name" value="LPS_LOS_Heptosyltrfase"/>
</dbReference>
<reference evidence="4" key="2">
    <citation type="journal article" date="2024" name="Nature">
        <title>Anoxygenic phototroph of the Chloroflexota uses a type I reaction centre.</title>
        <authorList>
            <person name="Tsuji J.M."/>
            <person name="Shaw N.A."/>
            <person name="Nagashima S."/>
            <person name="Venkiteswaran J.J."/>
            <person name="Schiff S.L."/>
            <person name="Watanabe T."/>
            <person name="Fukui M."/>
            <person name="Hanada S."/>
            <person name="Tank M."/>
            <person name="Neufeld J.D."/>
        </authorList>
    </citation>
    <scope>NUCLEOTIDE SEQUENCE</scope>
    <source>
        <strain evidence="4">L227-S17</strain>
    </source>
</reference>
<dbReference type="GO" id="GO:0005829">
    <property type="term" value="C:cytosol"/>
    <property type="evidence" value="ECO:0007669"/>
    <property type="project" value="TreeGrafter"/>
</dbReference>
<protein>
    <submittedName>
        <fullName evidence="3">Glycosyltransferase family 9 protein</fullName>
    </submittedName>
</protein>
<dbReference type="GO" id="GO:0009244">
    <property type="term" value="P:lipopolysaccharide core region biosynthetic process"/>
    <property type="evidence" value="ECO:0007669"/>
    <property type="project" value="TreeGrafter"/>
</dbReference>
<organism evidence="3 5">
    <name type="scientific">Candidatus Chlorohelix allophototropha</name>
    <dbReference type="NCBI Taxonomy" id="3003348"/>
    <lineage>
        <taxon>Bacteria</taxon>
        <taxon>Bacillati</taxon>
        <taxon>Chloroflexota</taxon>
        <taxon>Chloroflexia</taxon>
        <taxon>Candidatus Chloroheliales</taxon>
        <taxon>Candidatus Chloroheliaceae</taxon>
        <taxon>Candidatus Chlorohelix</taxon>
    </lineage>
</organism>
<name>A0A8T7LVK5_9CHLR</name>
<evidence type="ECO:0000313" key="5">
    <source>
        <dbReference type="Proteomes" id="UP000521676"/>
    </source>
</evidence>
<keyword evidence="6" id="KW-1185">Reference proteome</keyword>
<dbReference type="Proteomes" id="UP000521676">
    <property type="component" value="Unassembled WGS sequence"/>
</dbReference>
<evidence type="ECO:0000313" key="6">
    <source>
        <dbReference type="Proteomes" id="UP001431572"/>
    </source>
</evidence>
<keyword evidence="2" id="KW-0808">Transferase</keyword>
<evidence type="ECO:0000256" key="2">
    <source>
        <dbReference type="ARBA" id="ARBA00022679"/>
    </source>
</evidence>
<evidence type="ECO:0000256" key="1">
    <source>
        <dbReference type="ARBA" id="ARBA00022676"/>
    </source>
</evidence>
<gene>
    <name evidence="3" type="ORF">HXX08_03425</name>
    <name evidence="4" type="ORF">OZ401_000033</name>
</gene>
<dbReference type="SUPFAM" id="SSF53756">
    <property type="entry name" value="UDP-Glycosyltransferase/glycogen phosphorylase"/>
    <property type="match status" value="1"/>
</dbReference>
<keyword evidence="1" id="KW-0328">Glycosyltransferase</keyword>
<dbReference type="CDD" id="cd03789">
    <property type="entry name" value="GT9_LPS_heptosyltransferase"/>
    <property type="match status" value="1"/>
</dbReference>
<dbReference type="RefSeq" id="WP_341468682.1">
    <property type="nucleotide sequence ID" value="NZ_CP128399.1"/>
</dbReference>
<dbReference type="InterPro" id="IPR002201">
    <property type="entry name" value="Glyco_trans_9"/>
</dbReference>
<proteinExistence type="predicted"/>
<accession>A0A8T7LVK5</accession>
<evidence type="ECO:0000313" key="4">
    <source>
        <dbReference type="EMBL" id="WJW66788.1"/>
    </source>
</evidence>